<accession>A0A4Y2JUC4</accession>
<evidence type="ECO:0000313" key="3">
    <source>
        <dbReference type="Proteomes" id="UP000499080"/>
    </source>
</evidence>
<dbReference type="Proteomes" id="UP000499080">
    <property type="component" value="Unassembled WGS sequence"/>
</dbReference>
<comment type="caution">
    <text evidence="2">The sequence shown here is derived from an EMBL/GenBank/DDBJ whole genome shotgun (WGS) entry which is preliminary data.</text>
</comment>
<sequence>MSMIRYPCDIPFKRYDLSLFLFEPLSHGQSFGVPYLKYALSLVVGTQRIIVARGFVDGSSVPGEMSVNARQSKEASQRTVSSEALFQ</sequence>
<protein>
    <submittedName>
        <fullName evidence="2">Uncharacterized protein</fullName>
    </submittedName>
</protein>
<evidence type="ECO:0000313" key="2">
    <source>
        <dbReference type="EMBL" id="GBM93099.1"/>
    </source>
</evidence>
<dbReference type="AlphaFoldDB" id="A0A4Y2JUC4"/>
<feature type="compositionally biased region" description="Polar residues" evidence="1">
    <location>
        <begin position="77"/>
        <end position="87"/>
    </location>
</feature>
<organism evidence="2 3">
    <name type="scientific">Araneus ventricosus</name>
    <name type="common">Orbweaver spider</name>
    <name type="synonym">Epeira ventricosa</name>
    <dbReference type="NCBI Taxonomy" id="182803"/>
    <lineage>
        <taxon>Eukaryota</taxon>
        <taxon>Metazoa</taxon>
        <taxon>Ecdysozoa</taxon>
        <taxon>Arthropoda</taxon>
        <taxon>Chelicerata</taxon>
        <taxon>Arachnida</taxon>
        <taxon>Araneae</taxon>
        <taxon>Araneomorphae</taxon>
        <taxon>Entelegynae</taxon>
        <taxon>Araneoidea</taxon>
        <taxon>Araneidae</taxon>
        <taxon>Araneus</taxon>
    </lineage>
</organism>
<proteinExistence type="predicted"/>
<reference evidence="2 3" key="1">
    <citation type="journal article" date="2019" name="Sci. Rep.">
        <title>Orb-weaving spider Araneus ventricosus genome elucidates the spidroin gene catalogue.</title>
        <authorList>
            <person name="Kono N."/>
            <person name="Nakamura H."/>
            <person name="Ohtoshi R."/>
            <person name="Moran D.A.P."/>
            <person name="Shinohara A."/>
            <person name="Yoshida Y."/>
            <person name="Fujiwara M."/>
            <person name="Mori M."/>
            <person name="Tomita M."/>
            <person name="Arakawa K."/>
        </authorList>
    </citation>
    <scope>NUCLEOTIDE SEQUENCE [LARGE SCALE GENOMIC DNA]</scope>
</reference>
<dbReference type="EMBL" id="BGPR01111776">
    <property type="protein sequence ID" value="GBM93099.1"/>
    <property type="molecule type" value="Genomic_DNA"/>
</dbReference>
<keyword evidence="3" id="KW-1185">Reference proteome</keyword>
<feature type="region of interest" description="Disordered" evidence="1">
    <location>
        <begin position="63"/>
        <end position="87"/>
    </location>
</feature>
<gene>
    <name evidence="2" type="ORF">AVEN_125266_1</name>
</gene>
<name>A0A4Y2JUC4_ARAVE</name>
<evidence type="ECO:0000256" key="1">
    <source>
        <dbReference type="SAM" id="MobiDB-lite"/>
    </source>
</evidence>